<comment type="caution">
    <text evidence="5">The sequence shown here is derived from an EMBL/GenBank/DDBJ whole genome shotgun (WGS) entry which is preliminary data.</text>
</comment>
<dbReference type="PROSITE" id="PS50109">
    <property type="entry name" value="HIS_KIN"/>
    <property type="match status" value="1"/>
</dbReference>
<dbReference type="PANTHER" id="PTHR43395">
    <property type="entry name" value="SENSOR HISTIDINE KINASE CHEA"/>
    <property type="match status" value="1"/>
</dbReference>
<dbReference type="Pfam" id="PF02518">
    <property type="entry name" value="HATPase_c"/>
    <property type="match status" value="1"/>
</dbReference>
<dbReference type="Pfam" id="PF01584">
    <property type="entry name" value="CheW"/>
    <property type="match status" value="1"/>
</dbReference>
<dbReference type="Gene3D" id="2.30.30.40">
    <property type="entry name" value="SH3 Domains"/>
    <property type="match status" value="1"/>
</dbReference>
<evidence type="ECO:0000313" key="5">
    <source>
        <dbReference type="EMBL" id="GAG46963.1"/>
    </source>
</evidence>
<dbReference type="InterPro" id="IPR003594">
    <property type="entry name" value="HATPase_dom"/>
</dbReference>
<feature type="domain" description="CheW-like" evidence="4">
    <location>
        <begin position="79"/>
        <end position="213"/>
    </location>
</feature>
<dbReference type="CDD" id="cd00731">
    <property type="entry name" value="CheA_reg"/>
    <property type="match status" value="1"/>
</dbReference>
<feature type="non-terminal residue" evidence="5">
    <location>
        <position position="229"/>
    </location>
</feature>
<feature type="non-terminal residue" evidence="5">
    <location>
        <position position="1"/>
    </location>
</feature>
<reference evidence="5" key="1">
    <citation type="journal article" date="2014" name="Front. Microbiol.">
        <title>High frequency of phylogenetically diverse reductive dehalogenase-homologous genes in deep subseafloor sedimentary metagenomes.</title>
        <authorList>
            <person name="Kawai M."/>
            <person name="Futagami T."/>
            <person name="Toyoda A."/>
            <person name="Takaki Y."/>
            <person name="Nishi S."/>
            <person name="Hori S."/>
            <person name="Arai W."/>
            <person name="Tsubouchi T."/>
            <person name="Morono Y."/>
            <person name="Uchiyama I."/>
            <person name="Ito T."/>
            <person name="Fujiyama A."/>
            <person name="Inagaki F."/>
            <person name="Takami H."/>
        </authorList>
    </citation>
    <scope>NUCLEOTIDE SEQUENCE</scope>
    <source>
        <strain evidence="5">Expedition CK06-06</strain>
    </source>
</reference>
<dbReference type="PRINTS" id="PR00344">
    <property type="entry name" value="BCTRLSENSOR"/>
</dbReference>
<dbReference type="AlphaFoldDB" id="X0YE58"/>
<protein>
    <recommendedName>
        <fullName evidence="2">histidine kinase</fullName>
        <ecNumber evidence="2">2.7.13.3</ecNumber>
    </recommendedName>
</protein>
<dbReference type="InterPro" id="IPR002545">
    <property type="entry name" value="CheW-lke_dom"/>
</dbReference>
<feature type="domain" description="Histidine kinase" evidence="3">
    <location>
        <begin position="22"/>
        <end position="77"/>
    </location>
</feature>
<dbReference type="SMART" id="SM00260">
    <property type="entry name" value="CheW"/>
    <property type="match status" value="1"/>
</dbReference>
<name>X0YE58_9ZZZZ</name>
<evidence type="ECO:0000256" key="2">
    <source>
        <dbReference type="ARBA" id="ARBA00012438"/>
    </source>
</evidence>
<dbReference type="SUPFAM" id="SSF50341">
    <property type="entry name" value="CheW-like"/>
    <property type="match status" value="1"/>
</dbReference>
<proteinExistence type="predicted"/>
<dbReference type="GO" id="GO:0006935">
    <property type="term" value="P:chemotaxis"/>
    <property type="evidence" value="ECO:0007669"/>
    <property type="project" value="InterPro"/>
</dbReference>
<dbReference type="InterPro" id="IPR036890">
    <property type="entry name" value="HATPase_C_sf"/>
</dbReference>
<dbReference type="InterPro" id="IPR004358">
    <property type="entry name" value="Sig_transdc_His_kin-like_C"/>
</dbReference>
<dbReference type="InterPro" id="IPR036061">
    <property type="entry name" value="CheW-like_dom_sf"/>
</dbReference>
<evidence type="ECO:0000259" key="3">
    <source>
        <dbReference type="PROSITE" id="PS50109"/>
    </source>
</evidence>
<sequence length="229" mass="24590">EIEKGIVQPGEELTDQQVFGLIFAPGFSTAAKVTDISGRGVGMDVVKRNIDQLRGKVEITSEPGKGSTFSIRLPLTLAIIDGMVVQVGSERLIIPTILIEQTLRPLREQVSLVQQRGEVLNNRGRLVPLIQLGAMFGLTGWVDPCEAMVVIAQCDGNPIGIVVEGLLGQQQVVIKSLGERFQKLRGVSGAAILSDGRVGLILETSGLAVAHDHYRAPQRRGEARSASTH</sequence>
<gene>
    <name evidence="5" type="ORF">S01H1_78610</name>
</gene>
<dbReference type="Gene3D" id="3.30.565.10">
    <property type="entry name" value="Histidine kinase-like ATPase, C-terminal domain"/>
    <property type="match status" value="1"/>
</dbReference>
<dbReference type="EMBL" id="BARS01052915">
    <property type="protein sequence ID" value="GAG46963.1"/>
    <property type="molecule type" value="Genomic_DNA"/>
</dbReference>
<dbReference type="PANTHER" id="PTHR43395:SF10">
    <property type="entry name" value="CHEMOTAXIS PROTEIN CHEA"/>
    <property type="match status" value="1"/>
</dbReference>
<dbReference type="GO" id="GO:0004673">
    <property type="term" value="F:protein histidine kinase activity"/>
    <property type="evidence" value="ECO:0007669"/>
    <property type="project" value="UniProtKB-EC"/>
</dbReference>
<evidence type="ECO:0000256" key="1">
    <source>
        <dbReference type="ARBA" id="ARBA00000085"/>
    </source>
</evidence>
<dbReference type="EC" id="2.7.13.3" evidence="2"/>
<organism evidence="5">
    <name type="scientific">marine sediment metagenome</name>
    <dbReference type="NCBI Taxonomy" id="412755"/>
    <lineage>
        <taxon>unclassified sequences</taxon>
        <taxon>metagenomes</taxon>
        <taxon>ecological metagenomes</taxon>
    </lineage>
</organism>
<evidence type="ECO:0000259" key="4">
    <source>
        <dbReference type="PROSITE" id="PS50851"/>
    </source>
</evidence>
<dbReference type="SUPFAM" id="SSF55874">
    <property type="entry name" value="ATPase domain of HSP90 chaperone/DNA topoisomerase II/histidine kinase"/>
    <property type="match status" value="1"/>
</dbReference>
<dbReference type="InterPro" id="IPR051315">
    <property type="entry name" value="Bact_Chemotaxis_CheA"/>
</dbReference>
<comment type="catalytic activity">
    <reaction evidence="1">
        <text>ATP + protein L-histidine = ADP + protein N-phospho-L-histidine.</text>
        <dbReference type="EC" id="2.7.13.3"/>
    </reaction>
</comment>
<dbReference type="InterPro" id="IPR005467">
    <property type="entry name" value="His_kinase_dom"/>
</dbReference>
<accession>X0YE58</accession>
<dbReference type="PROSITE" id="PS50851">
    <property type="entry name" value="CHEW"/>
    <property type="match status" value="1"/>
</dbReference>
<dbReference type="GO" id="GO:0007165">
    <property type="term" value="P:signal transduction"/>
    <property type="evidence" value="ECO:0007669"/>
    <property type="project" value="InterPro"/>
</dbReference>